<feature type="region of interest" description="Disordered" evidence="1">
    <location>
        <begin position="1"/>
        <end position="69"/>
    </location>
</feature>
<dbReference type="EMBL" id="KE652190">
    <property type="protein sequence ID" value="EQL03840.1"/>
    <property type="molecule type" value="Genomic_DNA"/>
</dbReference>
<evidence type="ECO:0000256" key="1">
    <source>
        <dbReference type="SAM" id="MobiDB-lite"/>
    </source>
</evidence>
<evidence type="ECO:0000313" key="3">
    <source>
        <dbReference type="Proteomes" id="UP000019374"/>
    </source>
</evidence>
<protein>
    <submittedName>
        <fullName evidence="2">Uncharacterized protein</fullName>
    </submittedName>
</protein>
<proteinExistence type="predicted"/>
<feature type="compositionally biased region" description="Polar residues" evidence="1">
    <location>
        <begin position="11"/>
        <end position="25"/>
    </location>
</feature>
<name>T5AEF2_OPHSC</name>
<gene>
    <name evidence="2" type="ORF">OCS_00437</name>
</gene>
<dbReference type="AlphaFoldDB" id="T5AEF2"/>
<organism evidence="2 3">
    <name type="scientific">Ophiocordyceps sinensis (strain Co18 / CGMCC 3.14243)</name>
    <name type="common">Yarsagumba caterpillar fungus</name>
    <name type="synonym">Hirsutella sinensis</name>
    <dbReference type="NCBI Taxonomy" id="911162"/>
    <lineage>
        <taxon>Eukaryota</taxon>
        <taxon>Fungi</taxon>
        <taxon>Dikarya</taxon>
        <taxon>Ascomycota</taxon>
        <taxon>Pezizomycotina</taxon>
        <taxon>Sordariomycetes</taxon>
        <taxon>Hypocreomycetidae</taxon>
        <taxon>Hypocreales</taxon>
        <taxon>Ophiocordycipitaceae</taxon>
        <taxon>Ophiocordyceps</taxon>
    </lineage>
</organism>
<feature type="compositionally biased region" description="Basic residues" evidence="1">
    <location>
        <begin position="33"/>
        <end position="45"/>
    </location>
</feature>
<sequence>MAAGGVKAARTRTSTSNAMTASESGSIVVGSSHSRRRRRPLRRRPPGSLDRPPRDLLASNGEGQARDAAVPSTRLVPACSNIACGTISVPRRHPIVGPAAPRATLPTPGRPVLMDVPWM</sequence>
<dbReference type="HOGENOM" id="CLU_2062173_0_0_1"/>
<evidence type="ECO:0000313" key="2">
    <source>
        <dbReference type="EMBL" id="EQL03840.1"/>
    </source>
</evidence>
<reference evidence="2 3" key="1">
    <citation type="journal article" date="2013" name="Chin. Sci. Bull.">
        <title>Genome survey uncovers the secrets of sex and lifestyle in caterpillar fungus.</title>
        <authorList>
            <person name="Hu X."/>
            <person name="Zhang Y."/>
            <person name="Xiao G."/>
            <person name="Zheng P."/>
            <person name="Xia Y."/>
            <person name="Zhang X."/>
            <person name="St Leger R.J."/>
            <person name="Liu X."/>
            <person name="Wang C."/>
        </authorList>
    </citation>
    <scope>NUCLEOTIDE SEQUENCE [LARGE SCALE GENOMIC DNA]</scope>
    <source>
        <strain evidence="3">Co18 / CGMCC 3.14243</strain>
        <tissue evidence="2">Fruit-body</tissue>
    </source>
</reference>
<dbReference type="Proteomes" id="UP000019374">
    <property type="component" value="Unassembled WGS sequence"/>
</dbReference>
<accession>T5AEF2</accession>